<feature type="transmembrane region" description="Helical" evidence="1">
    <location>
        <begin position="33"/>
        <end position="50"/>
    </location>
</feature>
<gene>
    <name evidence="2" type="ORF">CYLTODRAFT_21173</name>
</gene>
<accession>A0A0D7B8X4</accession>
<protein>
    <submittedName>
        <fullName evidence="2">Uncharacterized protein</fullName>
    </submittedName>
</protein>
<keyword evidence="1" id="KW-0812">Transmembrane</keyword>
<keyword evidence="1" id="KW-1133">Transmembrane helix</keyword>
<evidence type="ECO:0000256" key="1">
    <source>
        <dbReference type="SAM" id="Phobius"/>
    </source>
</evidence>
<dbReference type="AlphaFoldDB" id="A0A0D7B8X4"/>
<dbReference type="Proteomes" id="UP000054007">
    <property type="component" value="Unassembled WGS sequence"/>
</dbReference>
<keyword evidence="1" id="KW-0472">Membrane</keyword>
<dbReference type="OrthoDB" id="3020812at2759"/>
<evidence type="ECO:0000313" key="2">
    <source>
        <dbReference type="EMBL" id="KIY66927.1"/>
    </source>
</evidence>
<sequence>MARKQGLRSTITSVEALSLTLPSSMVVRRRRSVAALFCLSNVGILIWYLHKFSSVKSVFPSNLDAILASAIPDYLPVGTHIHLDDQRFQQSILCSALSAPPLFQNRGQTAAKDPCWTAPTSELGPISAADLCQLHAKKRILLVGPELTYHLHLLWLAALSEHDHQSHECRGSEFCTFHHVCQSLHNDEDRRNQRHQTMPSNNELSTFNSSLIRFVMSTSLYTSSDAEDEHYTVPQIDAETGVRVRDMPWISKAKKSDIVILHRAPLPAPAFTHDGTKRGNWSFVDAFERLVPDRIVNAALHTTLNRFLPALNDTLTTLNAQAEFHKKDIFWIWHGGLYKPCTSSSSYLNPQAFASSSNNWQLYLNAQSYMHDYLLPKILPHYRILYVPLVSLSSDNSKKCPVPSYDTPSGKALLKHFSSALGAKLVL</sequence>
<organism evidence="2 3">
    <name type="scientific">Cylindrobasidium torrendii FP15055 ss-10</name>
    <dbReference type="NCBI Taxonomy" id="1314674"/>
    <lineage>
        <taxon>Eukaryota</taxon>
        <taxon>Fungi</taxon>
        <taxon>Dikarya</taxon>
        <taxon>Basidiomycota</taxon>
        <taxon>Agaricomycotina</taxon>
        <taxon>Agaricomycetes</taxon>
        <taxon>Agaricomycetidae</taxon>
        <taxon>Agaricales</taxon>
        <taxon>Marasmiineae</taxon>
        <taxon>Physalacriaceae</taxon>
        <taxon>Cylindrobasidium</taxon>
    </lineage>
</organism>
<name>A0A0D7B8X4_9AGAR</name>
<dbReference type="STRING" id="1314674.A0A0D7B8X4"/>
<proteinExistence type="predicted"/>
<dbReference type="EMBL" id="KN880540">
    <property type="protein sequence ID" value="KIY66927.1"/>
    <property type="molecule type" value="Genomic_DNA"/>
</dbReference>
<keyword evidence="3" id="KW-1185">Reference proteome</keyword>
<evidence type="ECO:0000313" key="3">
    <source>
        <dbReference type="Proteomes" id="UP000054007"/>
    </source>
</evidence>
<reference evidence="2 3" key="1">
    <citation type="journal article" date="2015" name="Fungal Genet. Biol.">
        <title>Evolution of novel wood decay mechanisms in Agaricales revealed by the genome sequences of Fistulina hepatica and Cylindrobasidium torrendii.</title>
        <authorList>
            <person name="Floudas D."/>
            <person name="Held B.W."/>
            <person name="Riley R."/>
            <person name="Nagy L.G."/>
            <person name="Koehler G."/>
            <person name="Ransdell A.S."/>
            <person name="Younus H."/>
            <person name="Chow J."/>
            <person name="Chiniquy J."/>
            <person name="Lipzen A."/>
            <person name="Tritt A."/>
            <person name="Sun H."/>
            <person name="Haridas S."/>
            <person name="LaButti K."/>
            <person name="Ohm R.A."/>
            <person name="Kues U."/>
            <person name="Blanchette R.A."/>
            <person name="Grigoriev I.V."/>
            <person name="Minto R.E."/>
            <person name="Hibbett D.S."/>
        </authorList>
    </citation>
    <scope>NUCLEOTIDE SEQUENCE [LARGE SCALE GENOMIC DNA]</scope>
    <source>
        <strain evidence="2 3">FP15055 ss-10</strain>
    </source>
</reference>